<evidence type="ECO:0000256" key="2">
    <source>
        <dbReference type="SAM" id="SignalP"/>
    </source>
</evidence>
<dbReference type="InterPro" id="IPR001310">
    <property type="entry name" value="Histidine_triad_HIT"/>
</dbReference>
<evidence type="ECO:0000313" key="5">
    <source>
        <dbReference type="Proteomes" id="UP001160625"/>
    </source>
</evidence>
<feature type="domain" description="HIT" evidence="3">
    <location>
        <begin position="40"/>
        <end position="151"/>
    </location>
</feature>
<keyword evidence="5" id="KW-1185">Reference proteome</keyword>
<feature type="signal peptide" evidence="2">
    <location>
        <begin position="1"/>
        <end position="18"/>
    </location>
</feature>
<dbReference type="InterPro" id="IPR011146">
    <property type="entry name" value="HIT-like"/>
</dbReference>
<feature type="chain" id="PRO_5045486569" evidence="2">
    <location>
        <begin position="19"/>
        <end position="173"/>
    </location>
</feature>
<gene>
    <name evidence="4" type="ORF">QGN17_15145</name>
</gene>
<dbReference type="PROSITE" id="PS51084">
    <property type="entry name" value="HIT_2"/>
    <property type="match status" value="1"/>
</dbReference>
<evidence type="ECO:0000313" key="4">
    <source>
        <dbReference type="EMBL" id="MDH7640072.1"/>
    </source>
</evidence>
<dbReference type="Pfam" id="PF01230">
    <property type="entry name" value="HIT"/>
    <property type="match status" value="1"/>
</dbReference>
<dbReference type="RefSeq" id="WP_281045429.1">
    <property type="nucleotide sequence ID" value="NZ_JARYGZ010000002.1"/>
</dbReference>
<reference evidence="4" key="1">
    <citation type="submission" date="2023-04" db="EMBL/GenBank/DDBJ databases">
        <title>Sphingomonas sp. MAHUQ-71 isolated from rice field.</title>
        <authorList>
            <person name="Huq M.A."/>
        </authorList>
    </citation>
    <scope>NUCLEOTIDE SEQUENCE</scope>
    <source>
        <strain evidence="4">MAHUQ-71</strain>
    </source>
</reference>
<comment type="caution">
    <text evidence="4">The sequence shown here is derived from an EMBL/GenBank/DDBJ whole genome shotgun (WGS) entry which is preliminary data.</text>
</comment>
<dbReference type="SUPFAM" id="SSF54197">
    <property type="entry name" value="HIT-like"/>
    <property type="match status" value="1"/>
</dbReference>
<name>A0ABT6N4B4_9SPHN</name>
<evidence type="ECO:0000256" key="1">
    <source>
        <dbReference type="PROSITE-ProRule" id="PRU00464"/>
    </source>
</evidence>
<organism evidence="4 5">
    <name type="scientific">Sphingomonas oryzagri</name>
    <dbReference type="NCBI Taxonomy" id="3042314"/>
    <lineage>
        <taxon>Bacteria</taxon>
        <taxon>Pseudomonadati</taxon>
        <taxon>Pseudomonadota</taxon>
        <taxon>Alphaproteobacteria</taxon>
        <taxon>Sphingomonadales</taxon>
        <taxon>Sphingomonadaceae</taxon>
        <taxon>Sphingomonas</taxon>
    </lineage>
</organism>
<dbReference type="Proteomes" id="UP001160625">
    <property type="component" value="Unassembled WGS sequence"/>
</dbReference>
<proteinExistence type="predicted"/>
<feature type="short sequence motif" description="Histidine triad motif" evidence="1">
    <location>
        <begin position="132"/>
        <end position="136"/>
    </location>
</feature>
<dbReference type="PANTHER" id="PTHR46648">
    <property type="entry name" value="HIT FAMILY PROTEIN 1"/>
    <property type="match status" value="1"/>
</dbReference>
<evidence type="ECO:0000259" key="3">
    <source>
        <dbReference type="PROSITE" id="PS51084"/>
    </source>
</evidence>
<dbReference type="InterPro" id="IPR019808">
    <property type="entry name" value="Histidine_triad_CS"/>
</dbReference>
<accession>A0ABT6N4B4</accession>
<dbReference type="InterPro" id="IPR036265">
    <property type="entry name" value="HIT-like_sf"/>
</dbReference>
<dbReference type="EMBL" id="JARYGZ010000002">
    <property type="protein sequence ID" value="MDH7640072.1"/>
    <property type="molecule type" value="Genomic_DNA"/>
</dbReference>
<protein>
    <submittedName>
        <fullName evidence="4">HIT domain-containing protein</fullName>
    </submittedName>
</protein>
<keyword evidence="2" id="KW-0732">Signal</keyword>
<dbReference type="Gene3D" id="3.30.428.10">
    <property type="entry name" value="HIT-like"/>
    <property type="match status" value="1"/>
</dbReference>
<dbReference type="PANTHER" id="PTHR46648:SF1">
    <property type="entry name" value="ADENOSINE 5'-MONOPHOSPHORAMIDASE HNT1"/>
    <property type="match status" value="1"/>
</dbReference>
<dbReference type="PRINTS" id="PR00332">
    <property type="entry name" value="HISTRIAD"/>
</dbReference>
<sequence length="173" mass="18652">MKAALALLALIVATPAAAEVAPGSAKNIPTGLTGAYTDNPFAKILSGRLPATKVYEDRTVLAFMNIHPLSTGDLLVIPKGHYRNLIDIPRPVLDHLIDVTQRLAKAQMRALKPDGIFIRQNSGEAAGQTVFHFHMHVTPQWKAVPLAKVSYGQKPADPRKLAAIAAKIHAAMR</sequence>
<dbReference type="PROSITE" id="PS00892">
    <property type="entry name" value="HIT_1"/>
    <property type="match status" value="1"/>
</dbReference>